<dbReference type="OrthoDB" id="9803035at2"/>
<dbReference type="eggNOG" id="COG0204">
    <property type="taxonomic scope" value="Bacteria"/>
</dbReference>
<protein>
    <submittedName>
        <fullName evidence="2">Phospholipid/glycerol acyltransferase</fullName>
    </submittedName>
</protein>
<dbReference type="PANTHER" id="PTHR31605">
    <property type="entry name" value="GLYCEROL-3-PHOSPHATE O-ACYLTRANSFERASE 1"/>
    <property type="match status" value="1"/>
</dbReference>
<dbReference type="CDD" id="cd07989">
    <property type="entry name" value="LPLAT_AGPAT-like"/>
    <property type="match status" value="1"/>
</dbReference>
<proteinExistence type="predicted"/>
<dbReference type="PANTHER" id="PTHR31605:SF0">
    <property type="entry name" value="GLYCEROL-3-PHOSPHATE O-ACYLTRANSFERASE 1"/>
    <property type="match status" value="1"/>
</dbReference>
<dbReference type="GO" id="GO:0008654">
    <property type="term" value="P:phospholipid biosynthetic process"/>
    <property type="evidence" value="ECO:0007669"/>
    <property type="project" value="TreeGrafter"/>
</dbReference>
<dbReference type="Pfam" id="PF01553">
    <property type="entry name" value="Acyltransferase"/>
    <property type="match status" value="1"/>
</dbReference>
<keyword evidence="2" id="KW-0808">Transferase</keyword>
<dbReference type="HOGENOM" id="CLU_027938_3_0_3"/>
<dbReference type="Proteomes" id="UP000002384">
    <property type="component" value="Chromosome"/>
</dbReference>
<evidence type="ECO:0000259" key="1">
    <source>
        <dbReference type="SMART" id="SM00563"/>
    </source>
</evidence>
<dbReference type="EMBL" id="CP001291">
    <property type="protein sequence ID" value="ACK73694.1"/>
    <property type="molecule type" value="Genomic_DNA"/>
</dbReference>
<keyword evidence="3" id="KW-1185">Reference proteome</keyword>
<dbReference type="GO" id="GO:0004366">
    <property type="term" value="F:glycerol-3-phosphate O-acyltransferase activity"/>
    <property type="evidence" value="ECO:0007669"/>
    <property type="project" value="TreeGrafter"/>
</dbReference>
<accession>B7KJL7</accession>
<name>B7KJL7_GLOC7</name>
<organism evidence="2 3">
    <name type="scientific">Gloeothece citriformis (strain PCC 7424)</name>
    <name type="common">Cyanothece sp. (strain PCC 7424)</name>
    <dbReference type="NCBI Taxonomy" id="65393"/>
    <lineage>
        <taxon>Bacteria</taxon>
        <taxon>Bacillati</taxon>
        <taxon>Cyanobacteriota</taxon>
        <taxon>Cyanophyceae</taxon>
        <taxon>Oscillatoriophycideae</taxon>
        <taxon>Chroococcales</taxon>
        <taxon>Aphanothecaceae</taxon>
        <taxon>Gloeothece</taxon>
        <taxon>Gloeothece citriformis</taxon>
    </lineage>
</organism>
<dbReference type="InterPro" id="IPR052744">
    <property type="entry name" value="GPAT/DAPAT"/>
</dbReference>
<feature type="domain" description="Phospholipid/glycerol acyltransferase" evidence="1">
    <location>
        <begin position="61"/>
        <end position="184"/>
    </location>
</feature>
<evidence type="ECO:0000313" key="2">
    <source>
        <dbReference type="EMBL" id="ACK73694.1"/>
    </source>
</evidence>
<dbReference type="SUPFAM" id="SSF69593">
    <property type="entry name" value="Glycerol-3-phosphate (1)-acyltransferase"/>
    <property type="match status" value="1"/>
</dbReference>
<reference evidence="3" key="1">
    <citation type="journal article" date="2011" name="MBio">
        <title>Novel metabolic attributes of the genus Cyanothece, comprising a group of unicellular nitrogen-fixing Cyanobacteria.</title>
        <authorList>
            <person name="Bandyopadhyay A."/>
            <person name="Elvitigala T."/>
            <person name="Welsh E."/>
            <person name="Stockel J."/>
            <person name="Liberton M."/>
            <person name="Min H."/>
            <person name="Sherman L.A."/>
            <person name="Pakrasi H.B."/>
        </authorList>
    </citation>
    <scope>NUCLEOTIDE SEQUENCE [LARGE SCALE GENOMIC DNA]</scope>
    <source>
        <strain evidence="3">PCC 7424</strain>
    </source>
</reference>
<dbReference type="AlphaFoldDB" id="B7KJL7"/>
<dbReference type="GO" id="GO:0016287">
    <property type="term" value="F:glycerone-phosphate O-acyltransferase activity"/>
    <property type="evidence" value="ECO:0007669"/>
    <property type="project" value="TreeGrafter"/>
</dbReference>
<dbReference type="STRING" id="65393.PCC7424_5347"/>
<dbReference type="InterPro" id="IPR002123">
    <property type="entry name" value="Plipid/glycerol_acylTrfase"/>
</dbReference>
<sequence>MSQQMPSRENLTYTKETSIRSYINPLLIRLVYPLGCYIVLPSYFGKLEVTGQDNIPTTGPVIVAPTHRSRWDALLTPYAVGRLASGRDLRFMVMATEMQGIQGWLIRQLGGFPVNTERPGAGSLVHTIDLLSRGEMVVIFPQGGIVPEIEVERLKPGVARLALEVETHKPNSGMKILPVNIQYTDLSLGWKTDVTINIGKPIDVAKYNQGKIKENTRKLTAELKTALQQLQEKTPLSQESKEMIMV</sequence>
<dbReference type="SMART" id="SM00563">
    <property type="entry name" value="PlsC"/>
    <property type="match status" value="1"/>
</dbReference>
<dbReference type="KEGG" id="cyc:PCC7424_5347"/>
<dbReference type="RefSeq" id="WP_015957270.1">
    <property type="nucleotide sequence ID" value="NC_011729.1"/>
</dbReference>
<gene>
    <name evidence="2" type="ordered locus">PCC7424_5347</name>
</gene>
<evidence type="ECO:0000313" key="3">
    <source>
        <dbReference type="Proteomes" id="UP000002384"/>
    </source>
</evidence>
<keyword evidence="2" id="KW-0012">Acyltransferase</keyword>